<feature type="non-terminal residue" evidence="1">
    <location>
        <position position="224"/>
    </location>
</feature>
<keyword evidence="2" id="KW-1185">Reference proteome</keyword>
<name>A0A5S4EW20_9ACTN</name>
<evidence type="ECO:0000313" key="1">
    <source>
        <dbReference type="EMBL" id="TMR07822.1"/>
    </source>
</evidence>
<dbReference type="GO" id="GO:0016874">
    <property type="term" value="F:ligase activity"/>
    <property type="evidence" value="ECO:0007669"/>
    <property type="project" value="UniProtKB-KW"/>
</dbReference>
<dbReference type="EMBL" id="VCKY01000344">
    <property type="protein sequence ID" value="TMR07822.1"/>
    <property type="molecule type" value="Genomic_DNA"/>
</dbReference>
<proteinExistence type="predicted"/>
<dbReference type="OrthoDB" id="3436405at2"/>
<accession>A0A5S4EW20</accession>
<comment type="caution">
    <text evidence="1">The sequence shown here is derived from an EMBL/GenBank/DDBJ whole genome shotgun (WGS) entry which is preliminary data.</text>
</comment>
<dbReference type="SUPFAM" id="SSF55144">
    <property type="entry name" value="LigT-like"/>
    <property type="match status" value="1"/>
</dbReference>
<protein>
    <submittedName>
        <fullName evidence="1">2'-5' RNA ligase family protein</fullName>
    </submittedName>
</protein>
<evidence type="ECO:0000313" key="2">
    <source>
        <dbReference type="Proteomes" id="UP000309128"/>
    </source>
</evidence>
<sequence>MKPFIFQHGTTPWPAELTLLHVYAIVDLESNPELGQLIKEVRAATQGAPLAHIGNDWFHITLYQHAAKPADQVTAAERHTLHAHLQQHLSHIAPFTVTVGPALTYPSGLLLDLHPDEPLNALRRAVEDSAAVALDAADNTYDTGVLHLTESYATAEVSLPQLHQIQRELRRVRPSHAPLHINRVDVVDVTANTQATTITWTSLATILLGSPGTPCLLYTSEAAI</sequence>
<organism evidence="1 2">
    <name type="scientific">Nonomuraea turkmeniaca</name>
    <dbReference type="NCBI Taxonomy" id="103838"/>
    <lineage>
        <taxon>Bacteria</taxon>
        <taxon>Bacillati</taxon>
        <taxon>Actinomycetota</taxon>
        <taxon>Actinomycetes</taxon>
        <taxon>Streptosporangiales</taxon>
        <taxon>Streptosporangiaceae</taxon>
        <taxon>Nonomuraea</taxon>
    </lineage>
</organism>
<dbReference type="Gene3D" id="3.90.1140.10">
    <property type="entry name" value="Cyclic phosphodiesterase"/>
    <property type="match status" value="1"/>
</dbReference>
<gene>
    <name evidence="1" type="ORF">ETD86_50355</name>
</gene>
<dbReference type="RefSeq" id="WP_138673713.1">
    <property type="nucleotide sequence ID" value="NZ_VCKY01000344.1"/>
</dbReference>
<reference evidence="1 2" key="1">
    <citation type="submission" date="2019-05" db="EMBL/GenBank/DDBJ databases">
        <title>Draft genome sequence of Nonomuraea turkmeniaca DSM 43926.</title>
        <authorList>
            <person name="Saricaoglu S."/>
            <person name="Isik K."/>
        </authorList>
    </citation>
    <scope>NUCLEOTIDE SEQUENCE [LARGE SCALE GENOMIC DNA]</scope>
    <source>
        <strain evidence="1 2">DSM 43926</strain>
    </source>
</reference>
<dbReference type="Proteomes" id="UP000309128">
    <property type="component" value="Unassembled WGS sequence"/>
</dbReference>
<dbReference type="AlphaFoldDB" id="A0A5S4EW20"/>
<dbReference type="InterPro" id="IPR009097">
    <property type="entry name" value="Cyclic_Pdiesterase"/>
</dbReference>
<keyword evidence="1" id="KW-0436">Ligase</keyword>
<dbReference type="Pfam" id="PF13563">
    <property type="entry name" value="2_5_RNA_ligase2"/>
    <property type="match status" value="1"/>
</dbReference>